<keyword evidence="3" id="KW-0732">Signal</keyword>
<comment type="caution">
    <text evidence="4">The sequence shown here is derived from an EMBL/GenBank/DDBJ whole genome shotgun (WGS) entry which is preliminary data.</text>
</comment>
<feature type="coiled-coil region" evidence="1">
    <location>
        <begin position="50"/>
        <end position="98"/>
    </location>
</feature>
<keyword evidence="4" id="KW-0396">Initiation factor</keyword>
<evidence type="ECO:0000256" key="3">
    <source>
        <dbReference type="SAM" id="SignalP"/>
    </source>
</evidence>
<protein>
    <submittedName>
        <fullName evidence="4">Translation initiation factor 2</fullName>
    </submittedName>
</protein>
<evidence type="ECO:0000256" key="1">
    <source>
        <dbReference type="SAM" id="Coils"/>
    </source>
</evidence>
<accession>A0A2I0CTK4</accession>
<organism evidence="4 5">
    <name type="scientific">Pseudomonas fluvialis</name>
    <dbReference type="NCBI Taxonomy" id="1793966"/>
    <lineage>
        <taxon>Bacteria</taxon>
        <taxon>Pseudomonadati</taxon>
        <taxon>Pseudomonadota</taxon>
        <taxon>Gammaproteobacteria</taxon>
        <taxon>Pseudomonadales</taxon>
        <taxon>Pseudomonadaceae</taxon>
        <taxon>Pseudomonas</taxon>
    </lineage>
</organism>
<evidence type="ECO:0000313" key="4">
    <source>
        <dbReference type="EMBL" id="PKF72622.1"/>
    </source>
</evidence>
<dbReference type="RefSeq" id="WP_101192643.1">
    <property type="nucleotide sequence ID" value="NZ_PIYS01000003.1"/>
</dbReference>
<dbReference type="GO" id="GO:0003743">
    <property type="term" value="F:translation initiation factor activity"/>
    <property type="evidence" value="ECO:0007669"/>
    <property type="project" value="UniProtKB-KW"/>
</dbReference>
<feature type="transmembrane region" description="Helical" evidence="2">
    <location>
        <begin position="110"/>
        <end position="129"/>
    </location>
</feature>
<feature type="signal peptide" evidence="3">
    <location>
        <begin position="1"/>
        <end position="20"/>
    </location>
</feature>
<evidence type="ECO:0000313" key="5">
    <source>
        <dbReference type="Proteomes" id="UP000242861"/>
    </source>
</evidence>
<dbReference type="EMBL" id="PIYS01000003">
    <property type="protein sequence ID" value="PKF72622.1"/>
    <property type="molecule type" value="Genomic_DNA"/>
</dbReference>
<keyword evidence="1" id="KW-0175">Coiled coil</keyword>
<keyword evidence="2" id="KW-1133">Transmembrane helix</keyword>
<feature type="chain" id="PRO_5014131982" evidence="3">
    <location>
        <begin position="21"/>
        <end position="139"/>
    </location>
</feature>
<reference evidence="5" key="1">
    <citation type="submission" date="2017-12" db="EMBL/GenBank/DDBJ databases">
        <authorList>
            <person name="Yu X.-Y."/>
        </authorList>
    </citation>
    <scope>NUCLEOTIDE SEQUENCE [LARGE SCALE GENOMIC DNA]</scope>
    <source>
        <strain evidence="5">ZYSR67-Z</strain>
    </source>
</reference>
<keyword evidence="2" id="KW-0472">Membrane</keyword>
<sequence length="139" mass="15630">MSPVRSLLLCLSLIAPVLQAEPFSLAATAPQSSLAESQLQEQLVAVRQQLQVGQAEHDELQKALQLARNELDAAQVQLQRLRQDNQRLKLKLQTLQSQQPAALLNEQQRWFALGAALVLLTLLLNRLLLSRSRSKHWLN</sequence>
<name>A0A2I0CTK4_9PSED</name>
<dbReference type="Proteomes" id="UP000242861">
    <property type="component" value="Unassembled WGS sequence"/>
</dbReference>
<evidence type="ECO:0000256" key="2">
    <source>
        <dbReference type="SAM" id="Phobius"/>
    </source>
</evidence>
<gene>
    <name evidence="4" type="ORF">CW360_02595</name>
</gene>
<dbReference type="AlphaFoldDB" id="A0A2I0CTK4"/>
<keyword evidence="2" id="KW-0812">Transmembrane</keyword>
<keyword evidence="4" id="KW-0648">Protein biosynthesis</keyword>
<proteinExistence type="predicted"/>